<evidence type="ECO:0000313" key="3">
    <source>
        <dbReference type="EMBL" id="QKZ07256.1"/>
    </source>
</evidence>
<organism evidence="3 4">
    <name type="scientific">Pseudomonas eucalypticola</name>
    <dbReference type="NCBI Taxonomy" id="2599595"/>
    <lineage>
        <taxon>Bacteria</taxon>
        <taxon>Pseudomonadati</taxon>
        <taxon>Pseudomonadota</taxon>
        <taxon>Gammaproteobacteria</taxon>
        <taxon>Pseudomonadales</taxon>
        <taxon>Pseudomonadaceae</taxon>
        <taxon>Pseudomonas</taxon>
    </lineage>
</organism>
<name>A0A7D5DBF6_9PSED</name>
<proteinExistence type="predicted"/>
<feature type="domain" description="DUF4426" evidence="2">
    <location>
        <begin position="29"/>
        <end position="142"/>
    </location>
</feature>
<keyword evidence="1" id="KW-0732">Signal</keyword>
<sequence length="145" mass="15309">MRQFAAFLFALCLALPAVGADAAKGNRQEQLGELTVHYNAITSSLLLPGIAKAAGLLRSKNLGVLNVAVEKAGKSFPAAISGTVTGPEGKKENLTFTQVTEQGAVSYVTQFQIPQDATYTFDLSIKAAGDTNRLSFDQELFPGDS</sequence>
<dbReference type="Proteomes" id="UP000509568">
    <property type="component" value="Chromosome"/>
</dbReference>
<keyword evidence="4" id="KW-1185">Reference proteome</keyword>
<dbReference type="Pfam" id="PF14467">
    <property type="entry name" value="DUF4426"/>
    <property type="match status" value="1"/>
</dbReference>
<evidence type="ECO:0000259" key="2">
    <source>
        <dbReference type="Pfam" id="PF14467"/>
    </source>
</evidence>
<dbReference type="EMBL" id="CP056030">
    <property type="protein sequence ID" value="QKZ07256.1"/>
    <property type="molecule type" value="Genomic_DNA"/>
</dbReference>
<evidence type="ECO:0000256" key="1">
    <source>
        <dbReference type="SAM" id="SignalP"/>
    </source>
</evidence>
<protein>
    <submittedName>
        <fullName evidence="3">DUF4426 domain-containing protein</fullName>
    </submittedName>
</protein>
<evidence type="ECO:0000313" key="4">
    <source>
        <dbReference type="Proteomes" id="UP000509568"/>
    </source>
</evidence>
<dbReference type="RefSeq" id="WP_176572171.1">
    <property type="nucleotide sequence ID" value="NZ_CP056030.1"/>
</dbReference>
<dbReference type="Gene3D" id="2.60.40.3340">
    <property type="entry name" value="Domain of unknown function DUF4426"/>
    <property type="match status" value="1"/>
</dbReference>
<accession>A0A7D5DBF6</accession>
<gene>
    <name evidence="3" type="ORF">HWQ56_27120</name>
</gene>
<dbReference type="InterPro" id="IPR025218">
    <property type="entry name" value="DUF4426"/>
</dbReference>
<feature type="chain" id="PRO_5028819413" evidence="1">
    <location>
        <begin position="20"/>
        <end position="145"/>
    </location>
</feature>
<reference evidence="3 4" key="1">
    <citation type="submission" date="2020-06" db="EMBL/GenBank/DDBJ databases">
        <title>Pseudomonas eucalypticola sp. nov., an endophyte of Eucalyptus dunnii leaves with biocontrol ability of eucalyptus leaf blight.</title>
        <authorList>
            <person name="Liu Y."/>
            <person name="Song Z."/>
            <person name="Zeng H."/>
            <person name="Lu M."/>
            <person name="Wang X."/>
            <person name="Lian X."/>
            <person name="Zhang Q."/>
        </authorList>
    </citation>
    <scope>NUCLEOTIDE SEQUENCE [LARGE SCALE GENOMIC DNA]</scope>
    <source>
        <strain evidence="3 4">NP-1</strain>
    </source>
</reference>
<feature type="signal peptide" evidence="1">
    <location>
        <begin position="1"/>
        <end position="19"/>
    </location>
</feature>
<dbReference type="KEGG" id="pez:HWQ56_27120"/>
<dbReference type="AlphaFoldDB" id="A0A7D5DBF6"/>